<dbReference type="STRING" id="105696.A0A1Y2M344"/>
<evidence type="ECO:0000256" key="3">
    <source>
        <dbReference type="ARBA" id="ARBA00022989"/>
    </source>
</evidence>
<dbReference type="InParanoid" id="A0A1Y2M344"/>
<feature type="signal peptide" evidence="7">
    <location>
        <begin position="1"/>
        <end position="24"/>
    </location>
</feature>
<comment type="subcellular location">
    <subcellularLocation>
        <location evidence="1">Membrane</location>
        <topology evidence="1">Single-pass membrane protein</topology>
    </subcellularLocation>
</comment>
<evidence type="ECO:0000256" key="1">
    <source>
        <dbReference type="ARBA" id="ARBA00004167"/>
    </source>
</evidence>
<keyword evidence="3 6" id="KW-1133">Transmembrane helix</keyword>
<reference evidence="8 9" key="1">
    <citation type="journal article" date="2017" name="Genome Announc.">
        <title>Genome sequence of the saprophytic ascomycete Epicoccum nigrum ICMP 19927 strain isolated from New Zealand.</title>
        <authorList>
            <person name="Fokin M."/>
            <person name="Fleetwood D."/>
            <person name="Weir B.S."/>
            <person name="Villas-Boas S.G."/>
        </authorList>
    </citation>
    <scope>NUCLEOTIDE SEQUENCE [LARGE SCALE GENOMIC DNA]</scope>
    <source>
        <strain evidence="8 9">ICMP 19927</strain>
    </source>
</reference>
<feature type="region of interest" description="Disordered" evidence="5">
    <location>
        <begin position="193"/>
        <end position="212"/>
    </location>
</feature>
<dbReference type="Proteomes" id="UP000193240">
    <property type="component" value="Unassembled WGS sequence"/>
</dbReference>
<dbReference type="PANTHER" id="PTHR15549">
    <property type="entry name" value="PAIRED IMMUNOGLOBULIN-LIKE TYPE 2 RECEPTOR"/>
    <property type="match status" value="1"/>
</dbReference>
<dbReference type="GO" id="GO:0016020">
    <property type="term" value="C:membrane"/>
    <property type="evidence" value="ECO:0007669"/>
    <property type="project" value="UniProtKB-SubCell"/>
</dbReference>
<proteinExistence type="predicted"/>
<feature type="region of interest" description="Disordered" evidence="5">
    <location>
        <begin position="525"/>
        <end position="546"/>
    </location>
</feature>
<feature type="compositionally biased region" description="Low complexity" evidence="5">
    <location>
        <begin position="388"/>
        <end position="401"/>
    </location>
</feature>
<dbReference type="EMBL" id="KZ107842">
    <property type="protein sequence ID" value="OSS50483.1"/>
    <property type="molecule type" value="Genomic_DNA"/>
</dbReference>
<feature type="region of interest" description="Disordered" evidence="5">
    <location>
        <begin position="112"/>
        <end position="158"/>
    </location>
</feature>
<name>A0A1Y2M344_EPING</name>
<organism evidence="8 9">
    <name type="scientific">Epicoccum nigrum</name>
    <name type="common">Soil fungus</name>
    <name type="synonym">Epicoccum purpurascens</name>
    <dbReference type="NCBI Taxonomy" id="105696"/>
    <lineage>
        <taxon>Eukaryota</taxon>
        <taxon>Fungi</taxon>
        <taxon>Dikarya</taxon>
        <taxon>Ascomycota</taxon>
        <taxon>Pezizomycotina</taxon>
        <taxon>Dothideomycetes</taxon>
        <taxon>Pleosporomycetidae</taxon>
        <taxon>Pleosporales</taxon>
        <taxon>Pleosporineae</taxon>
        <taxon>Didymellaceae</taxon>
        <taxon>Epicoccum</taxon>
    </lineage>
</organism>
<gene>
    <name evidence="8" type="ORF">B5807_04777</name>
</gene>
<evidence type="ECO:0000256" key="2">
    <source>
        <dbReference type="ARBA" id="ARBA00022692"/>
    </source>
</evidence>
<evidence type="ECO:0000313" key="9">
    <source>
        <dbReference type="Proteomes" id="UP000193240"/>
    </source>
</evidence>
<feature type="region of interest" description="Disordered" evidence="5">
    <location>
        <begin position="384"/>
        <end position="458"/>
    </location>
</feature>
<keyword evidence="9" id="KW-1185">Reference proteome</keyword>
<feature type="transmembrane region" description="Helical" evidence="6">
    <location>
        <begin position="164"/>
        <end position="187"/>
    </location>
</feature>
<feature type="compositionally biased region" description="Low complexity" evidence="5">
    <location>
        <begin position="112"/>
        <end position="151"/>
    </location>
</feature>
<evidence type="ECO:0000313" key="8">
    <source>
        <dbReference type="EMBL" id="OSS50483.1"/>
    </source>
</evidence>
<dbReference type="GO" id="GO:0071944">
    <property type="term" value="C:cell periphery"/>
    <property type="evidence" value="ECO:0007669"/>
    <property type="project" value="UniProtKB-ARBA"/>
</dbReference>
<sequence length="546" mass="58636">MYLLGRISAVRCLVMGMGAQYALGAVVPTPTITAAPIVKRQDPNAIELAKVLLTALPASLRQIAATNIPAVSSILWHEFLDNNKPDWFKNLPQDIQNYLIVQYGPSSAWPTSAPTSSSGVASTTVGSSTTVDASSSSSAAAASSSSEPEAPSESHKGLSKGAKIGIGLGVPLGIVALLAAMVPFCIACRKKKSKKPSGYEPPPSPGFMPHGAFQEKSTSYQEYRRPLNRAHSWDQDDDWLQPVAHDRAQQHANVMPTANATPIGNAMQTENPTTIVGPPLVHTHSSNRARGMRTSHASLHSVAEVTEPDEERAAYNAPPPTLGRSSLPSRPQDLPQIPTGASIRRKPLSTAALPPQRLELPVSSPVAERGSYGHFSLLRPAMLQQDHSNSSSSGMGATISSPETSRRSSDNTVPTEEPVSPISPLSPYRRVSDPFTHDAAPARPANPSRISDPFTNAHSYVEDYGPEYQHGYGYVDESDGLYGGHRSLDAYPVVPEKSERRASKGALRGGMTEWPLKEWPLKSLGSMGRGRGARERSPQWDRVYEA</sequence>
<protein>
    <submittedName>
        <fullName evidence="8">Uncharacterized protein</fullName>
    </submittedName>
</protein>
<accession>A0A1Y2M344</accession>
<feature type="region of interest" description="Disordered" evidence="5">
    <location>
        <begin position="303"/>
        <end position="365"/>
    </location>
</feature>
<keyword evidence="7" id="KW-0732">Signal</keyword>
<dbReference type="AlphaFoldDB" id="A0A1Y2M344"/>
<feature type="chain" id="PRO_5012824698" evidence="7">
    <location>
        <begin position="25"/>
        <end position="546"/>
    </location>
</feature>
<dbReference type="InterPro" id="IPR051694">
    <property type="entry name" value="Immunoregulatory_rcpt-like"/>
</dbReference>
<keyword evidence="2 6" id="KW-0812">Transmembrane</keyword>
<evidence type="ECO:0000256" key="5">
    <source>
        <dbReference type="SAM" id="MobiDB-lite"/>
    </source>
</evidence>
<evidence type="ECO:0000256" key="4">
    <source>
        <dbReference type="ARBA" id="ARBA00023136"/>
    </source>
</evidence>
<evidence type="ECO:0000256" key="6">
    <source>
        <dbReference type="SAM" id="Phobius"/>
    </source>
</evidence>
<feature type="compositionally biased region" description="Basic and acidic residues" evidence="5">
    <location>
        <begin position="532"/>
        <end position="546"/>
    </location>
</feature>
<keyword evidence="4 6" id="KW-0472">Membrane</keyword>
<evidence type="ECO:0000256" key="7">
    <source>
        <dbReference type="SAM" id="SignalP"/>
    </source>
</evidence>